<feature type="region of interest" description="Disordered" evidence="8">
    <location>
        <begin position="180"/>
        <end position="204"/>
    </location>
</feature>
<organism evidence="10 11">
    <name type="scientific">Tritrichomonas musculus</name>
    <dbReference type="NCBI Taxonomy" id="1915356"/>
    <lineage>
        <taxon>Eukaryota</taxon>
        <taxon>Metamonada</taxon>
        <taxon>Parabasalia</taxon>
        <taxon>Tritrichomonadida</taxon>
        <taxon>Tritrichomonadidae</taxon>
        <taxon>Tritrichomonas</taxon>
    </lineage>
</organism>
<dbReference type="Pfam" id="PF00443">
    <property type="entry name" value="UCH"/>
    <property type="match status" value="1"/>
</dbReference>
<evidence type="ECO:0000256" key="6">
    <source>
        <dbReference type="ARBA" id="ARBA00022801"/>
    </source>
</evidence>
<dbReference type="SUPFAM" id="SSF54001">
    <property type="entry name" value="Cysteine proteinases"/>
    <property type="match status" value="1"/>
</dbReference>
<evidence type="ECO:0000256" key="1">
    <source>
        <dbReference type="ARBA" id="ARBA00000707"/>
    </source>
</evidence>
<dbReference type="InterPro" id="IPR001394">
    <property type="entry name" value="Peptidase_C19_UCH"/>
</dbReference>
<evidence type="ECO:0000256" key="8">
    <source>
        <dbReference type="SAM" id="MobiDB-lite"/>
    </source>
</evidence>
<dbReference type="EMBL" id="JAPFFF010000012">
    <property type="protein sequence ID" value="KAK8875657.1"/>
    <property type="molecule type" value="Genomic_DNA"/>
</dbReference>
<feature type="compositionally biased region" description="Low complexity" evidence="8">
    <location>
        <begin position="189"/>
        <end position="200"/>
    </location>
</feature>
<comment type="similarity">
    <text evidence="2">Belongs to the peptidase C19 family.</text>
</comment>
<evidence type="ECO:0000259" key="9">
    <source>
        <dbReference type="PROSITE" id="PS50235"/>
    </source>
</evidence>
<comment type="caution">
    <text evidence="10">The sequence shown here is derived from an EMBL/GenBank/DDBJ whole genome shotgun (WGS) entry which is preliminary data.</text>
</comment>
<proteinExistence type="inferred from homology"/>
<dbReference type="Gene3D" id="3.90.70.10">
    <property type="entry name" value="Cysteine proteinases"/>
    <property type="match status" value="1"/>
</dbReference>
<keyword evidence="5" id="KW-0833">Ubl conjugation pathway</keyword>
<evidence type="ECO:0000256" key="5">
    <source>
        <dbReference type="ARBA" id="ARBA00022786"/>
    </source>
</evidence>
<evidence type="ECO:0000313" key="11">
    <source>
        <dbReference type="Proteomes" id="UP001470230"/>
    </source>
</evidence>
<dbReference type="InterPro" id="IPR038765">
    <property type="entry name" value="Papain-like_cys_pep_sf"/>
</dbReference>
<gene>
    <name evidence="10" type="ORF">M9Y10_005831</name>
</gene>
<sequence length="511" mass="58684">MKRSPYFQNSINYIKKFKNASKNEIANFIQIQRLLWEKLLFPERFHPCSTYLCSLCSCKTNDLSFCLQCGQIFCKLHFDSDHHHCKPGFGVDIHTHQLFILEKDNNENESSNDISLSNSKDDSKYKQTIDKNCPHVKHNRRFIFDTDIDHLILSTKLSVIDGVPIQNDLEIDQVDSFLSSSNTTKNPRSSSHSSSSSSSSQCNHSQTTKKITSIFPPKYPPMPLQNFGNTCWMNSLLQCLVVNPLLQKWFLSEMINISTIDCPEAAVHCHLSRLFLAQVKAANFSMADYILAIWTMSPLFATSDQCDSHEFFMDLRTKLDSYYQKKFDSQVFSSIFNWQFTVIESCENCAETRSFLEPASDLILNIENCSSLKEALSNFLLGSSPKNCSNCQKTCKRQYFFNTLPPTLTIALVRASYSDRSVKNVQLCEELTFDDFIIGYKKKELGESLYSLVGIVVRPGSGEMGHYWANVKKWGQWYRCDDNNVSTIEFNTIMRDDACMLFYVRRGFINS</sequence>
<name>A0ABR2JDL4_9EUKA</name>
<dbReference type="PROSITE" id="PS50235">
    <property type="entry name" value="USP_3"/>
    <property type="match status" value="1"/>
</dbReference>
<accession>A0ABR2JDL4</accession>
<evidence type="ECO:0000256" key="4">
    <source>
        <dbReference type="ARBA" id="ARBA00022670"/>
    </source>
</evidence>
<dbReference type="InterPro" id="IPR050164">
    <property type="entry name" value="Peptidase_C19"/>
</dbReference>
<dbReference type="PANTHER" id="PTHR24006:SF758">
    <property type="entry name" value="UBIQUITIN CARBOXYL-TERMINAL HYDROLASE 36"/>
    <property type="match status" value="1"/>
</dbReference>
<dbReference type="EC" id="3.4.19.12" evidence="3"/>
<dbReference type="PANTHER" id="PTHR24006">
    <property type="entry name" value="UBIQUITIN CARBOXYL-TERMINAL HYDROLASE"/>
    <property type="match status" value="1"/>
</dbReference>
<protein>
    <recommendedName>
        <fullName evidence="3">ubiquitinyl hydrolase 1</fullName>
        <ecNumber evidence="3">3.4.19.12</ecNumber>
    </recommendedName>
</protein>
<keyword evidence="7" id="KW-0788">Thiol protease</keyword>
<dbReference type="Proteomes" id="UP001470230">
    <property type="component" value="Unassembled WGS sequence"/>
</dbReference>
<dbReference type="InterPro" id="IPR028889">
    <property type="entry name" value="USP"/>
</dbReference>
<keyword evidence="6" id="KW-0378">Hydrolase</keyword>
<comment type="catalytic activity">
    <reaction evidence="1">
        <text>Thiol-dependent hydrolysis of ester, thioester, amide, peptide and isopeptide bonds formed by the C-terminal Gly of ubiquitin (a 76-residue protein attached to proteins as an intracellular targeting signal).</text>
        <dbReference type="EC" id="3.4.19.12"/>
    </reaction>
</comment>
<evidence type="ECO:0000256" key="2">
    <source>
        <dbReference type="ARBA" id="ARBA00009085"/>
    </source>
</evidence>
<keyword evidence="11" id="KW-1185">Reference proteome</keyword>
<reference evidence="10 11" key="1">
    <citation type="submission" date="2024-04" db="EMBL/GenBank/DDBJ databases">
        <title>Tritrichomonas musculus Genome.</title>
        <authorList>
            <person name="Alves-Ferreira E."/>
            <person name="Grigg M."/>
            <person name="Lorenzi H."/>
            <person name="Galac M."/>
        </authorList>
    </citation>
    <scope>NUCLEOTIDE SEQUENCE [LARGE SCALE GENOMIC DNA]</scope>
    <source>
        <strain evidence="10 11">EAF2021</strain>
    </source>
</reference>
<evidence type="ECO:0000256" key="7">
    <source>
        <dbReference type="ARBA" id="ARBA00022807"/>
    </source>
</evidence>
<evidence type="ECO:0000313" key="10">
    <source>
        <dbReference type="EMBL" id="KAK8875657.1"/>
    </source>
</evidence>
<evidence type="ECO:0000256" key="3">
    <source>
        <dbReference type="ARBA" id="ARBA00012759"/>
    </source>
</evidence>
<keyword evidence="4" id="KW-0645">Protease</keyword>
<feature type="domain" description="USP" evidence="9">
    <location>
        <begin position="222"/>
        <end position="506"/>
    </location>
</feature>